<protein>
    <submittedName>
        <fullName evidence="4">Prepilin peptidase</fullName>
    </submittedName>
</protein>
<dbReference type="RefSeq" id="WP_128706122.1">
    <property type="nucleotide sequence ID" value="NZ_RLII01000014.1"/>
</dbReference>
<comment type="similarity">
    <text evidence="1">Belongs to the peptidase A24 family.</text>
</comment>
<dbReference type="GO" id="GO:0006465">
    <property type="term" value="P:signal peptide processing"/>
    <property type="evidence" value="ECO:0007669"/>
    <property type="project" value="TreeGrafter"/>
</dbReference>
<name>A0A4Q0I4Q3_9FIRM</name>
<organism evidence="4 5">
    <name type="scientific">Acetivibrio mesophilus</name>
    <dbReference type="NCBI Taxonomy" id="2487273"/>
    <lineage>
        <taxon>Bacteria</taxon>
        <taxon>Bacillati</taxon>
        <taxon>Bacillota</taxon>
        <taxon>Clostridia</taxon>
        <taxon>Eubacteriales</taxon>
        <taxon>Oscillospiraceae</taxon>
        <taxon>Acetivibrio</taxon>
    </lineage>
</organism>
<feature type="transmembrane region" description="Helical" evidence="2">
    <location>
        <begin position="190"/>
        <end position="208"/>
    </location>
</feature>
<dbReference type="GO" id="GO:0004190">
    <property type="term" value="F:aspartic-type endopeptidase activity"/>
    <property type="evidence" value="ECO:0007669"/>
    <property type="project" value="InterPro"/>
</dbReference>
<keyword evidence="2" id="KW-1133">Transmembrane helix</keyword>
<keyword evidence="2" id="KW-0472">Membrane</keyword>
<feature type="transmembrane region" description="Helical" evidence="2">
    <location>
        <begin position="44"/>
        <end position="61"/>
    </location>
</feature>
<keyword evidence="2" id="KW-0812">Transmembrane</keyword>
<dbReference type="InterPro" id="IPR050882">
    <property type="entry name" value="Prepilin_peptidase/N-MTase"/>
</dbReference>
<evidence type="ECO:0000256" key="2">
    <source>
        <dbReference type="SAM" id="Phobius"/>
    </source>
</evidence>
<proteinExistence type="inferred from homology"/>
<dbReference type="Proteomes" id="UP000289166">
    <property type="component" value="Unassembled WGS sequence"/>
</dbReference>
<dbReference type="PANTHER" id="PTHR30487">
    <property type="entry name" value="TYPE 4 PREPILIN-LIKE PROTEINS LEADER PEPTIDE-PROCESSING ENZYME"/>
    <property type="match status" value="1"/>
</dbReference>
<reference evidence="5" key="1">
    <citation type="submission" date="2018-11" db="EMBL/GenBank/DDBJ databases">
        <title>Genome sequencing of a novel mesophilic and cellulolytic organism within the genus Hungateiclostridium.</title>
        <authorList>
            <person name="Rettenmaier R."/>
            <person name="Liebl W."/>
            <person name="Zverlov V."/>
        </authorList>
    </citation>
    <scope>NUCLEOTIDE SEQUENCE [LARGE SCALE GENOMIC DNA]</scope>
    <source>
        <strain evidence="5">N2K1</strain>
    </source>
</reference>
<feature type="transmembrane region" description="Helical" evidence="2">
    <location>
        <begin position="6"/>
        <end position="23"/>
    </location>
</feature>
<gene>
    <name evidence="4" type="ORF">EFD62_11070</name>
</gene>
<evidence type="ECO:0000313" key="5">
    <source>
        <dbReference type="Proteomes" id="UP000289166"/>
    </source>
</evidence>
<comment type="caution">
    <text evidence="4">The sequence shown here is derived from an EMBL/GenBank/DDBJ whole genome shotgun (WGS) entry which is preliminary data.</text>
</comment>
<dbReference type="GO" id="GO:0005886">
    <property type="term" value="C:plasma membrane"/>
    <property type="evidence" value="ECO:0007669"/>
    <property type="project" value="TreeGrafter"/>
</dbReference>
<keyword evidence="5" id="KW-1185">Reference proteome</keyword>
<dbReference type="OrthoDB" id="2087435at2"/>
<dbReference type="InterPro" id="IPR000045">
    <property type="entry name" value="Prepilin_IV_endopep_pep"/>
</dbReference>
<dbReference type="PANTHER" id="PTHR30487:SF0">
    <property type="entry name" value="PREPILIN LEADER PEPTIDASE_N-METHYLTRANSFERASE-RELATED"/>
    <property type="match status" value="1"/>
</dbReference>
<evidence type="ECO:0000259" key="3">
    <source>
        <dbReference type="Pfam" id="PF01478"/>
    </source>
</evidence>
<dbReference type="Gene3D" id="1.20.120.1220">
    <property type="match status" value="1"/>
</dbReference>
<dbReference type="Pfam" id="PF01478">
    <property type="entry name" value="Peptidase_A24"/>
    <property type="match status" value="1"/>
</dbReference>
<evidence type="ECO:0000256" key="1">
    <source>
        <dbReference type="ARBA" id="ARBA00005801"/>
    </source>
</evidence>
<feature type="transmembrane region" description="Helical" evidence="2">
    <location>
        <begin position="117"/>
        <end position="139"/>
    </location>
</feature>
<feature type="transmembrane region" description="Helical" evidence="2">
    <location>
        <begin position="159"/>
        <end position="183"/>
    </location>
</feature>
<feature type="transmembrane region" description="Helical" evidence="2">
    <location>
        <begin position="92"/>
        <end position="110"/>
    </location>
</feature>
<sequence>MTYILMFSLGIIIGFIINLSTDYEKCIDTDRLKWFIGYVYKKPQYIAIMLLTPLAFMLVYHKSQTNLEVIRYCILYILLEASSMKDYRERLISNKLIIAGIVLGLAAAALDADSTRIIQSVIAFIAIGLIMSLVTFATRGGVGMGDTKLIAVSSLYIELVGMVSVMFYSLVLSGITGIILLILKRANLKSRIPFAPFLALGFLIYLLLL</sequence>
<accession>A0A4Q0I4Q3</accession>
<dbReference type="AlphaFoldDB" id="A0A4Q0I4Q3"/>
<dbReference type="EMBL" id="RLII01000014">
    <property type="protein sequence ID" value="RXE58705.1"/>
    <property type="molecule type" value="Genomic_DNA"/>
</dbReference>
<evidence type="ECO:0000313" key="4">
    <source>
        <dbReference type="EMBL" id="RXE58705.1"/>
    </source>
</evidence>
<feature type="domain" description="Prepilin type IV endopeptidase peptidase" evidence="3">
    <location>
        <begin position="73"/>
        <end position="178"/>
    </location>
</feature>